<evidence type="ECO:0000256" key="7">
    <source>
        <dbReference type="ARBA" id="ARBA00022729"/>
    </source>
</evidence>
<keyword evidence="7 15" id="KW-0732">Signal</keyword>
<proteinExistence type="inferred from homology"/>
<evidence type="ECO:0000256" key="12">
    <source>
        <dbReference type="ARBA" id="ARBA00023139"/>
    </source>
</evidence>
<dbReference type="AlphaFoldDB" id="A0A316GF78"/>
<dbReference type="Pfam" id="PF22461">
    <property type="entry name" value="SLBB_2"/>
    <property type="match status" value="1"/>
</dbReference>
<keyword evidence="4" id="KW-1134">Transmembrane beta strand</keyword>
<dbReference type="GO" id="GO:0006811">
    <property type="term" value="P:monoatomic ion transport"/>
    <property type="evidence" value="ECO:0007669"/>
    <property type="project" value="UniProtKB-KW"/>
</dbReference>
<dbReference type="PANTHER" id="PTHR33619">
    <property type="entry name" value="POLYSACCHARIDE EXPORT PROTEIN GFCE-RELATED"/>
    <property type="match status" value="1"/>
</dbReference>
<evidence type="ECO:0000256" key="8">
    <source>
        <dbReference type="ARBA" id="ARBA00023047"/>
    </source>
</evidence>
<gene>
    <name evidence="18" type="ORF">C8D95_101692</name>
</gene>
<name>A0A316GF78_9RHOB</name>
<feature type="domain" description="SLBB" evidence="17">
    <location>
        <begin position="111"/>
        <end position="192"/>
    </location>
</feature>
<dbReference type="InterPro" id="IPR049712">
    <property type="entry name" value="Poly_export"/>
</dbReference>
<evidence type="ECO:0000256" key="4">
    <source>
        <dbReference type="ARBA" id="ARBA00022452"/>
    </source>
</evidence>
<feature type="domain" description="Polysaccharide export protein N-terminal" evidence="16">
    <location>
        <begin position="18"/>
        <end position="94"/>
    </location>
</feature>
<evidence type="ECO:0000259" key="17">
    <source>
        <dbReference type="Pfam" id="PF22461"/>
    </source>
</evidence>
<evidence type="ECO:0000256" key="3">
    <source>
        <dbReference type="ARBA" id="ARBA00022448"/>
    </source>
</evidence>
<keyword evidence="13" id="KW-0998">Cell outer membrane</keyword>
<dbReference type="Proteomes" id="UP000245390">
    <property type="component" value="Unassembled WGS sequence"/>
</dbReference>
<dbReference type="GO" id="GO:0015288">
    <property type="term" value="F:porin activity"/>
    <property type="evidence" value="ECO:0007669"/>
    <property type="project" value="UniProtKB-KW"/>
</dbReference>
<organism evidence="18 19">
    <name type="scientific">Silicimonas algicola</name>
    <dbReference type="NCBI Taxonomy" id="1826607"/>
    <lineage>
        <taxon>Bacteria</taxon>
        <taxon>Pseudomonadati</taxon>
        <taxon>Pseudomonadota</taxon>
        <taxon>Alphaproteobacteria</taxon>
        <taxon>Rhodobacterales</taxon>
        <taxon>Paracoccaceae</taxon>
    </lineage>
</organism>
<evidence type="ECO:0000313" key="18">
    <source>
        <dbReference type="EMBL" id="PWK58875.1"/>
    </source>
</evidence>
<evidence type="ECO:0000256" key="13">
    <source>
        <dbReference type="ARBA" id="ARBA00023237"/>
    </source>
</evidence>
<evidence type="ECO:0000256" key="2">
    <source>
        <dbReference type="ARBA" id="ARBA00009450"/>
    </source>
</evidence>
<accession>A0A316GF78</accession>
<protein>
    <submittedName>
        <fullName evidence="18">Polysaccharide export outer membrane protein</fullName>
    </submittedName>
</protein>
<evidence type="ECO:0000256" key="14">
    <source>
        <dbReference type="ARBA" id="ARBA00023288"/>
    </source>
</evidence>
<evidence type="ECO:0000256" key="6">
    <source>
        <dbReference type="ARBA" id="ARBA00022692"/>
    </source>
</evidence>
<keyword evidence="10" id="KW-0626">Porin</keyword>
<dbReference type="Gene3D" id="3.10.560.10">
    <property type="entry name" value="Outer membrane lipoprotein wza domain like"/>
    <property type="match status" value="1"/>
</dbReference>
<keyword evidence="6" id="KW-0812">Transmembrane</keyword>
<keyword evidence="3" id="KW-0813">Transport</keyword>
<keyword evidence="14" id="KW-0449">Lipoprotein</keyword>
<feature type="chain" id="PRO_5016358623" evidence="15">
    <location>
        <begin position="20"/>
        <end position="199"/>
    </location>
</feature>
<dbReference type="OrthoDB" id="197007at2"/>
<dbReference type="InterPro" id="IPR054765">
    <property type="entry name" value="SLBB_dom"/>
</dbReference>
<evidence type="ECO:0000313" key="19">
    <source>
        <dbReference type="Proteomes" id="UP000245390"/>
    </source>
</evidence>
<reference evidence="18 19" key="1">
    <citation type="submission" date="2018-05" db="EMBL/GenBank/DDBJ databases">
        <title>Genomic Encyclopedia of Type Strains, Phase IV (KMG-IV): sequencing the most valuable type-strain genomes for metagenomic binning, comparative biology and taxonomic classification.</title>
        <authorList>
            <person name="Goeker M."/>
        </authorList>
    </citation>
    <scope>NUCLEOTIDE SEQUENCE [LARGE SCALE GENOMIC DNA]</scope>
    <source>
        <strain evidence="18 19">DSM 103371</strain>
    </source>
</reference>
<evidence type="ECO:0000256" key="9">
    <source>
        <dbReference type="ARBA" id="ARBA00023065"/>
    </source>
</evidence>
<evidence type="ECO:0000256" key="5">
    <source>
        <dbReference type="ARBA" id="ARBA00022597"/>
    </source>
</evidence>
<keyword evidence="12" id="KW-0564">Palmitate</keyword>
<dbReference type="GO" id="GO:0015159">
    <property type="term" value="F:polysaccharide transmembrane transporter activity"/>
    <property type="evidence" value="ECO:0007669"/>
    <property type="project" value="InterPro"/>
</dbReference>
<comment type="similarity">
    <text evidence="2">Belongs to the BexD/CtrA/VexA family.</text>
</comment>
<evidence type="ECO:0000259" key="16">
    <source>
        <dbReference type="Pfam" id="PF02563"/>
    </source>
</evidence>
<keyword evidence="11" id="KW-0472">Membrane</keyword>
<comment type="caution">
    <text evidence="18">The sequence shown here is derived from an EMBL/GenBank/DDBJ whole genome shotgun (WGS) entry which is preliminary data.</text>
</comment>
<dbReference type="GO" id="GO:0046930">
    <property type="term" value="C:pore complex"/>
    <property type="evidence" value="ECO:0007669"/>
    <property type="project" value="UniProtKB-KW"/>
</dbReference>
<keyword evidence="8" id="KW-0625">Polysaccharide transport</keyword>
<feature type="signal peptide" evidence="15">
    <location>
        <begin position="1"/>
        <end position="19"/>
    </location>
</feature>
<dbReference type="EMBL" id="QGGV01000001">
    <property type="protein sequence ID" value="PWK58875.1"/>
    <property type="molecule type" value="Genomic_DNA"/>
</dbReference>
<dbReference type="RefSeq" id="WP_109757716.1">
    <property type="nucleotide sequence ID" value="NZ_CP034588.1"/>
</dbReference>
<evidence type="ECO:0000256" key="10">
    <source>
        <dbReference type="ARBA" id="ARBA00023114"/>
    </source>
</evidence>
<evidence type="ECO:0000256" key="1">
    <source>
        <dbReference type="ARBA" id="ARBA00004571"/>
    </source>
</evidence>
<dbReference type="KEGG" id="salo:EF888_04900"/>
<keyword evidence="19" id="KW-1185">Reference proteome</keyword>
<dbReference type="GO" id="GO:0009279">
    <property type="term" value="C:cell outer membrane"/>
    <property type="evidence" value="ECO:0007669"/>
    <property type="project" value="UniProtKB-SubCell"/>
</dbReference>
<keyword evidence="5" id="KW-0762">Sugar transport</keyword>
<evidence type="ECO:0000256" key="15">
    <source>
        <dbReference type="SAM" id="SignalP"/>
    </source>
</evidence>
<dbReference type="InterPro" id="IPR003715">
    <property type="entry name" value="Poly_export_N"/>
</dbReference>
<evidence type="ECO:0000256" key="11">
    <source>
        <dbReference type="ARBA" id="ARBA00023136"/>
    </source>
</evidence>
<dbReference type="Pfam" id="PF02563">
    <property type="entry name" value="Poly_export"/>
    <property type="match status" value="1"/>
</dbReference>
<sequence>MKKFLVAIAAMLFATVAAAQSGYQIKPGDTLQVEVLEDPSLNRSVLVLPDGTISFPFAGTVRASGRTASDLGSAITSGIASNFASQPNVFVTVQQLSEPTVAATGVATIDVFMMGEIAVPGGKALPRGTTLIQALAETGGFTKFAATKRILLRRTDSRTGQQSVSRINYKAIADGAAVGRDIRLQDGDVIIVPERRLFE</sequence>
<keyword evidence="9" id="KW-0406">Ion transport</keyword>
<comment type="subcellular location">
    <subcellularLocation>
        <location evidence="1">Cell outer membrane</location>
        <topology evidence="1">Multi-pass membrane protein</topology>
    </subcellularLocation>
</comment>
<dbReference type="Gene3D" id="3.30.1950.10">
    <property type="entry name" value="wza like domain"/>
    <property type="match status" value="1"/>
</dbReference>
<dbReference type="PANTHER" id="PTHR33619:SF3">
    <property type="entry name" value="POLYSACCHARIDE EXPORT PROTEIN GFCE-RELATED"/>
    <property type="match status" value="1"/>
</dbReference>